<evidence type="ECO:0000313" key="11">
    <source>
        <dbReference type="Proteomes" id="UP000198597"/>
    </source>
</evidence>
<dbReference type="GO" id="GO:0005524">
    <property type="term" value="F:ATP binding"/>
    <property type="evidence" value="ECO:0007669"/>
    <property type="project" value="UniProtKB-KW"/>
</dbReference>
<dbReference type="Pfam" id="PF02518">
    <property type="entry name" value="HATPase_c"/>
    <property type="match status" value="1"/>
</dbReference>
<dbReference type="PANTHER" id="PTHR43547">
    <property type="entry name" value="TWO-COMPONENT HISTIDINE KINASE"/>
    <property type="match status" value="1"/>
</dbReference>
<accession>A0A1H0T212</accession>
<keyword evidence="7" id="KW-0067">ATP-binding</keyword>
<keyword evidence="3" id="KW-0597">Phosphoprotein</keyword>
<dbReference type="Gene3D" id="3.30.565.10">
    <property type="entry name" value="Histidine kinase-like ATPase, C-terminal domain"/>
    <property type="match status" value="1"/>
</dbReference>
<dbReference type="AlphaFoldDB" id="A0A1H0T212"/>
<dbReference type="Gene3D" id="1.10.287.130">
    <property type="match status" value="1"/>
</dbReference>
<dbReference type="GO" id="GO:0000155">
    <property type="term" value="F:phosphorelay sensor kinase activity"/>
    <property type="evidence" value="ECO:0007669"/>
    <property type="project" value="InterPro"/>
</dbReference>
<dbReference type="SMART" id="SM00388">
    <property type="entry name" value="HisKA"/>
    <property type="match status" value="1"/>
</dbReference>
<dbReference type="EMBL" id="FNJM01000006">
    <property type="protein sequence ID" value="SDP48093.1"/>
    <property type="molecule type" value="Genomic_DNA"/>
</dbReference>
<gene>
    <name evidence="10" type="ORF">SAMN04488529_10625</name>
</gene>
<dbReference type="CDD" id="cd00075">
    <property type="entry name" value="HATPase"/>
    <property type="match status" value="1"/>
</dbReference>
<name>A0A1H0T212_9CLOT</name>
<organism evidence="10 11">
    <name type="scientific">Clostridium gasigenes</name>
    <dbReference type="NCBI Taxonomy" id="94869"/>
    <lineage>
        <taxon>Bacteria</taxon>
        <taxon>Bacillati</taxon>
        <taxon>Bacillota</taxon>
        <taxon>Clostridia</taxon>
        <taxon>Eubacteriales</taxon>
        <taxon>Clostridiaceae</taxon>
        <taxon>Clostridium</taxon>
    </lineage>
</organism>
<evidence type="ECO:0000256" key="8">
    <source>
        <dbReference type="ARBA" id="ARBA00023012"/>
    </source>
</evidence>
<dbReference type="FunFam" id="3.30.565.10:FF:000037">
    <property type="entry name" value="Hybrid sensor histidine kinase/response regulator"/>
    <property type="match status" value="1"/>
</dbReference>
<evidence type="ECO:0000259" key="9">
    <source>
        <dbReference type="PROSITE" id="PS50109"/>
    </source>
</evidence>
<sequence>MIEEIFNKDNYSDYLNMGKCSNDHRYAQKTFSYSELNNTIETLKEKNLSQEEFLLNITHDLRAHLSIILSVMQCIDCGNAKVADEKAREYLKMIKRNSLKMLKLINNLIDTTKFQNNYYELNKTNIDIVSMIEGTINCIDKYAIQKNIHLIFDTNKEDCIMAVDPEVIDRIIMNLISNAIKFSCKDKNIYINLLINSEEVKISVKDEGPGISEDDKAKIFNRFYQVTKRKDSEQAGSGIGLDLVNYLTKAHGGSVILNSECGVGSEFIVTLPITKTNEKEIISQSQSSKIEMLEIEFSDIYL</sequence>
<keyword evidence="11" id="KW-1185">Reference proteome</keyword>
<keyword evidence="8" id="KW-0902">Two-component regulatory system</keyword>
<evidence type="ECO:0000256" key="5">
    <source>
        <dbReference type="ARBA" id="ARBA00022741"/>
    </source>
</evidence>
<dbReference type="PROSITE" id="PS50109">
    <property type="entry name" value="HIS_KIN"/>
    <property type="match status" value="1"/>
</dbReference>
<dbReference type="InterPro" id="IPR036890">
    <property type="entry name" value="HATPase_C_sf"/>
</dbReference>
<dbReference type="Proteomes" id="UP000198597">
    <property type="component" value="Unassembled WGS sequence"/>
</dbReference>
<protein>
    <recommendedName>
        <fullName evidence="2">histidine kinase</fullName>
        <ecNumber evidence="2">2.7.13.3</ecNumber>
    </recommendedName>
</protein>
<evidence type="ECO:0000256" key="4">
    <source>
        <dbReference type="ARBA" id="ARBA00022679"/>
    </source>
</evidence>
<dbReference type="GeneID" id="65309080"/>
<dbReference type="EC" id="2.7.13.3" evidence="2"/>
<dbReference type="STRING" id="94869.SAMN04488529_10625"/>
<reference evidence="10 11" key="1">
    <citation type="submission" date="2016-10" db="EMBL/GenBank/DDBJ databases">
        <authorList>
            <person name="de Groot N.N."/>
        </authorList>
    </citation>
    <scope>NUCLEOTIDE SEQUENCE [LARGE SCALE GENOMIC DNA]</scope>
    <source>
        <strain evidence="10 11">DSM 12272</strain>
    </source>
</reference>
<keyword evidence="4" id="KW-0808">Transferase</keyword>
<dbReference type="InterPro" id="IPR036097">
    <property type="entry name" value="HisK_dim/P_sf"/>
</dbReference>
<dbReference type="InterPro" id="IPR005467">
    <property type="entry name" value="His_kinase_dom"/>
</dbReference>
<dbReference type="CDD" id="cd00082">
    <property type="entry name" value="HisKA"/>
    <property type="match status" value="1"/>
</dbReference>
<dbReference type="PRINTS" id="PR00344">
    <property type="entry name" value="BCTRLSENSOR"/>
</dbReference>
<dbReference type="InterPro" id="IPR004358">
    <property type="entry name" value="Sig_transdc_His_kin-like_C"/>
</dbReference>
<keyword evidence="6 10" id="KW-0418">Kinase</keyword>
<keyword evidence="5" id="KW-0547">Nucleotide-binding</keyword>
<evidence type="ECO:0000256" key="1">
    <source>
        <dbReference type="ARBA" id="ARBA00000085"/>
    </source>
</evidence>
<proteinExistence type="predicted"/>
<dbReference type="PANTHER" id="PTHR43547:SF2">
    <property type="entry name" value="HYBRID SIGNAL TRANSDUCTION HISTIDINE KINASE C"/>
    <property type="match status" value="1"/>
</dbReference>
<dbReference type="RefSeq" id="WP_242873972.1">
    <property type="nucleotide sequence ID" value="NZ_CP071376.1"/>
</dbReference>
<feature type="domain" description="Histidine kinase" evidence="9">
    <location>
        <begin position="56"/>
        <end position="275"/>
    </location>
</feature>
<evidence type="ECO:0000256" key="7">
    <source>
        <dbReference type="ARBA" id="ARBA00022840"/>
    </source>
</evidence>
<dbReference type="SUPFAM" id="SSF47384">
    <property type="entry name" value="Homodimeric domain of signal transducing histidine kinase"/>
    <property type="match status" value="1"/>
</dbReference>
<dbReference type="Pfam" id="PF00512">
    <property type="entry name" value="HisKA"/>
    <property type="match status" value="1"/>
</dbReference>
<evidence type="ECO:0000313" key="10">
    <source>
        <dbReference type="EMBL" id="SDP48093.1"/>
    </source>
</evidence>
<dbReference type="InterPro" id="IPR003661">
    <property type="entry name" value="HisK_dim/P_dom"/>
</dbReference>
<evidence type="ECO:0000256" key="2">
    <source>
        <dbReference type="ARBA" id="ARBA00012438"/>
    </source>
</evidence>
<evidence type="ECO:0000256" key="3">
    <source>
        <dbReference type="ARBA" id="ARBA00022553"/>
    </source>
</evidence>
<dbReference type="InterPro" id="IPR003594">
    <property type="entry name" value="HATPase_dom"/>
</dbReference>
<dbReference type="SMART" id="SM00387">
    <property type="entry name" value="HATPase_c"/>
    <property type="match status" value="1"/>
</dbReference>
<dbReference type="SUPFAM" id="SSF55874">
    <property type="entry name" value="ATPase domain of HSP90 chaperone/DNA topoisomerase II/histidine kinase"/>
    <property type="match status" value="1"/>
</dbReference>
<comment type="catalytic activity">
    <reaction evidence="1">
        <text>ATP + protein L-histidine = ADP + protein N-phospho-L-histidine.</text>
        <dbReference type="EC" id="2.7.13.3"/>
    </reaction>
</comment>
<evidence type="ECO:0000256" key="6">
    <source>
        <dbReference type="ARBA" id="ARBA00022777"/>
    </source>
</evidence>